<protein>
    <submittedName>
        <fullName evidence="6">p-loop containing nucleoside triphosphate hydrolase protein</fullName>
    </submittedName>
</protein>
<dbReference type="Gene3D" id="1.20.120.1240">
    <property type="entry name" value="Dynamin, middle domain"/>
    <property type="match status" value="1"/>
</dbReference>
<dbReference type="SUPFAM" id="SSF52540">
    <property type="entry name" value="P-loop containing nucleoside triphosphate hydrolases"/>
    <property type="match status" value="1"/>
</dbReference>
<keyword evidence="7" id="KW-1185">Reference proteome</keyword>
<dbReference type="InterPro" id="IPR022812">
    <property type="entry name" value="Dynamin"/>
</dbReference>
<dbReference type="GO" id="GO:0031623">
    <property type="term" value="P:receptor internalization"/>
    <property type="evidence" value="ECO:0007669"/>
    <property type="project" value="TreeGrafter"/>
</dbReference>
<dbReference type="STRING" id="1314776.A0A166ECN0"/>
<dbReference type="PRINTS" id="PR00195">
    <property type="entry name" value="DYNAMIN"/>
</dbReference>
<gene>
    <name evidence="6" type="ORF">SISSUDRAFT_641191</name>
</gene>
<proteinExistence type="predicted"/>
<evidence type="ECO:0000256" key="3">
    <source>
        <dbReference type="SAM" id="MobiDB-lite"/>
    </source>
</evidence>
<dbReference type="InterPro" id="IPR020850">
    <property type="entry name" value="GED_dom"/>
</dbReference>
<evidence type="ECO:0000259" key="5">
    <source>
        <dbReference type="PROSITE" id="PS51718"/>
    </source>
</evidence>
<reference evidence="6 7" key="1">
    <citation type="journal article" date="2016" name="Mol. Biol. Evol.">
        <title>Comparative Genomics of Early-Diverging Mushroom-Forming Fungi Provides Insights into the Origins of Lignocellulose Decay Capabilities.</title>
        <authorList>
            <person name="Nagy L.G."/>
            <person name="Riley R."/>
            <person name="Tritt A."/>
            <person name="Adam C."/>
            <person name="Daum C."/>
            <person name="Floudas D."/>
            <person name="Sun H."/>
            <person name="Yadav J.S."/>
            <person name="Pangilinan J."/>
            <person name="Larsson K.H."/>
            <person name="Matsuura K."/>
            <person name="Barry K."/>
            <person name="Labutti K."/>
            <person name="Kuo R."/>
            <person name="Ohm R.A."/>
            <person name="Bhattacharya S.S."/>
            <person name="Shirouzu T."/>
            <person name="Yoshinaga Y."/>
            <person name="Martin F.M."/>
            <person name="Grigoriev I.V."/>
            <person name="Hibbett D.S."/>
        </authorList>
    </citation>
    <scope>NUCLEOTIDE SEQUENCE [LARGE SCALE GENOMIC DNA]</scope>
    <source>
        <strain evidence="6 7">HHB10207 ss-3</strain>
    </source>
</reference>
<organism evidence="6 7">
    <name type="scientific">Sistotremastrum suecicum HHB10207 ss-3</name>
    <dbReference type="NCBI Taxonomy" id="1314776"/>
    <lineage>
        <taxon>Eukaryota</taxon>
        <taxon>Fungi</taxon>
        <taxon>Dikarya</taxon>
        <taxon>Basidiomycota</taxon>
        <taxon>Agaricomycotina</taxon>
        <taxon>Agaricomycetes</taxon>
        <taxon>Sistotremastrales</taxon>
        <taxon>Sistotremastraceae</taxon>
        <taxon>Sistotremastrum</taxon>
    </lineage>
</organism>
<dbReference type="PANTHER" id="PTHR11566">
    <property type="entry name" value="DYNAMIN"/>
    <property type="match status" value="1"/>
</dbReference>
<dbReference type="Gene3D" id="3.40.50.300">
    <property type="entry name" value="P-loop containing nucleotide triphosphate hydrolases"/>
    <property type="match status" value="1"/>
</dbReference>
<dbReference type="AlphaFoldDB" id="A0A166ECN0"/>
<dbReference type="Pfam" id="PF01031">
    <property type="entry name" value="Dynamin_M"/>
    <property type="match status" value="1"/>
</dbReference>
<dbReference type="CDD" id="cd08771">
    <property type="entry name" value="DLP_1"/>
    <property type="match status" value="1"/>
</dbReference>
<evidence type="ECO:0000256" key="1">
    <source>
        <dbReference type="ARBA" id="ARBA00022741"/>
    </source>
</evidence>
<dbReference type="PROSITE" id="PS51388">
    <property type="entry name" value="GED"/>
    <property type="match status" value="1"/>
</dbReference>
<feature type="domain" description="GED" evidence="4">
    <location>
        <begin position="730"/>
        <end position="820"/>
    </location>
</feature>
<evidence type="ECO:0000256" key="2">
    <source>
        <dbReference type="ARBA" id="ARBA00023134"/>
    </source>
</evidence>
<evidence type="ECO:0000259" key="4">
    <source>
        <dbReference type="PROSITE" id="PS51388"/>
    </source>
</evidence>
<feature type="compositionally biased region" description="Pro residues" evidence="3">
    <location>
        <begin position="598"/>
        <end position="612"/>
    </location>
</feature>
<keyword evidence="1" id="KW-0547">Nucleotide-binding</keyword>
<dbReference type="GO" id="GO:0008017">
    <property type="term" value="F:microtubule binding"/>
    <property type="evidence" value="ECO:0007669"/>
    <property type="project" value="TreeGrafter"/>
</dbReference>
<feature type="domain" description="Dynamin-type G" evidence="5">
    <location>
        <begin position="35"/>
        <end position="347"/>
    </location>
</feature>
<sequence length="820" mass="90593">MDSQDSNILSSEYATRRKRLMDLITQLRGLGAQADLDLPRIVCIGNQSAGKSSLVEAISGITVPRDAGTCTRCPTECRLAASNGKWECQVSLRIEFDIKGKRLAKPKIVPFGSMIKEKPLVEIALRRAQAQILTGDPTDKGIMAKLLTMSEDEIRSFSEQADVQKFSKNTICLDITAPDVVDFQFIDLPGIIQNAEPELVDMVETMVTENITGNSIILVTLPMSDDLENQKAARLAQIADPKGRRTIGVLTKPDTLTAGSVRSRANWVDIIEGRKHPLHHGYYCTRQPDDSERARKISPEEARKVEMDFFQQTEPWSTCTEPSRFGTKNLVDKLSNLLTHITDKALPGLRQKVDESLAISTANMITGFSNEAQSHVDGTNAHVALVQGNRAVYTKFKIAIRKTVPEFRPFLKKEPSAATLARWDDSSVLDEEPLQPSDKSSNESIIYLDDLRKHILSSRTHELPDIVPYPAKVQSIQAFVKLWEDPISDCFTKVNEGFKKTLMDLIHEHFLRFPGLEANIRALVISEIEKYETQILGLLQNLRRLETVPFTQNEHYLSVTTDKWHSHYKAVRAGAVDLNASTRKSVAADQSTAALFKPPVPPTNSAPTPFFPSPNGFGNTPSSSASFSFGGKLASQASQATSASQSEATPQAAPVAPSLGAPKPSPFGSAFSSFNPGPSPSPAVTANPNKAKEDVERRANILHMLAVEGFEDLTFSDLDRLRAPDEYETELKFAAEVRAYFQVSYKRIIDFVPLLINHNYLSDLVSSLQRVLIRGLALGDGTRAATYLAEDPHVVSARTKLTSKQKRLLEVRDELVKFGV</sequence>
<feature type="region of interest" description="Disordered" evidence="3">
    <location>
        <begin position="595"/>
        <end position="691"/>
    </location>
</feature>
<dbReference type="InterPro" id="IPR000375">
    <property type="entry name" value="Dynamin_stalk"/>
</dbReference>
<dbReference type="GO" id="GO:0005874">
    <property type="term" value="C:microtubule"/>
    <property type="evidence" value="ECO:0007669"/>
    <property type="project" value="TreeGrafter"/>
</dbReference>
<keyword evidence="2" id="KW-0342">GTP-binding</keyword>
<evidence type="ECO:0000313" key="7">
    <source>
        <dbReference type="Proteomes" id="UP000076798"/>
    </source>
</evidence>
<dbReference type="GO" id="GO:0003924">
    <property type="term" value="F:GTPase activity"/>
    <property type="evidence" value="ECO:0007669"/>
    <property type="project" value="InterPro"/>
</dbReference>
<feature type="compositionally biased region" description="Polar residues" evidence="3">
    <location>
        <begin position="616"/>
        <end position="627"/>
    </location>
</feature>
<dbReference type="Proteomes" id="UP000076798">
    <property type="component" value="Unassembled WGS sequence"/>
</dbReference>
<dbReference type="InterPro" id="IPR003130">
    <property type="entry name" value="GED"/>
</dbReference>
<dbReference type="InterPro" id="IPR045063">
    <property type="entry name" value="Dynamin_N"/>
</dbReference>
<dbReference type="GO" id="GO:0005525">
    <property type="term" value="F:GTP binding"/>
    <property type="evidence" value="ECO:0007669"/>
    <property type="project" value="InterPro"/>
</dbReference>
<dbReference type="EMBL" id="KV428046">
    <property type="protein sequence ID" value="KZT39444.1"/>
    <property type="molecule type" value="Genomic_DNA"/>
</dbReference>
<feature type="compositionally biased region" description="Low complexity" evidence="3">
    <location>
        <begin position="666"/>
        <end position="676"/>
    </location>
</feature>
<dbReference type="PANTHER" id="PTHR11566:SF131">
    <property type="entry name" value="GTPASE, PUTATIVE (AFU_ORTHOLOGUE AFUA_6G07630)-RELATED"/>
    <property type="match status" value="1"/>
</dbReference>
<dbReference type="PROSITE" id="PS51718">
    <property type="entry name" value="G_DYNAMIN_2"/>
    <property type="match status" value="1"/>
</dbReference>
<feature type="compositionally biased region" description="Low complexity" evidence="3">
    <location>
        <begin position="634"/>
        <end position="654"/>
    </location>
</feature>
<dbReference type="GO" id="GO:0005737">
    <property type="term" value="C:cytoplasm"/>
    <property type="evidence" value="ECO:0007669"/>
    <property type="project" value="TreeGrafter"/>
</dbReference>
<dbReference type="InterPro" id="IPR027417">
    <property type="entry name" value="P-loop_NTPase"/>
</dbReference>
<evidence type="ECO:0000313" key="6">
    <source>
        <dbReference type="EMBL" id="KZT39444.1"/>
    </source>
</evidence>
<dbReference type="InterPro" id="IPR030381">
    <property type="entry name" value="G_DYNAMIN_dom"/>
</dbReference>
<dbReference type="OrthoDB" id="5061070at2759"/>
<dbReference type="InterPro" id="IPR001401">
    <property type="entry name" value="Dynamin_GTPase"/>
</dbReference>
<dbReference type="Pfam" id="PF00350">
    <property type="entry name" value="Dynamin_N"/>
    <property type="match status" value="1"/>
</dbReference>
<name>A0A166ECN0_9AGAM</name>
<dbReference type="GO" id="GO:0005886">
    <property type="term" value="C:plasma membrane"/>
    <property type="evidence" value="ECO:0007669"/>
    <property type="project" value="TreeGrafter"/>
</dbReference>
<dbReference type="Pfam" id="PF02212">
    <property type="entry name" value="GED"/>
    <property type="match status" value="1"/>
</dbReference>
<accession>A0A166ECN0</accession>
<dbReference type="SMART" id="SM00053">
    <property type="entry name" value="DYNc"/>
    <property type="match status" value="1"/>
</dbReference>
<keyword evidence="6" id="KW-0378">Hydrolase</keyword>